<dbReference type="EC" id="3.5.1.41" evidence="4"/>
<dbReference type="CDD" id="cd10958">
    <property type="entry name" value="CE4_NodB_like_2"/>
    <property type="match status" value="1"/>
</dbReference>
<evidence type="ECO:0000256" key="1">
    <source>
        <dbReference type="ARBA" id="ARBA00001941"/>
    </source>
</evidence>
<dbReference type="PANTHER" id="PTHR10587">
    <property type="entry name" value="GLYCOSYL TRANSFERASE-RELATED"/>
    <property type="match status" value="1"/>
</dbReference>
<comment type="cofactor">
    <cofactor evidence="1">
        <name>Co(2+)</name>
        <dbReference type="ChEBI" id="CHEBI:48828"/>
    </cofactor>
</comment>
<evidence type="ECO:0000259" key="6">
    <source>
        <dbReference type="PROSITE" id="PS51677"/>
    </source>
</evidence>
<dbReference type="Gene3D" id="3.20.20.370">
    <property type="entry name" value="Glycoside hydrolase/deacetylase"/>
    <property type="match status" value="1"/>
</dbReference>
<keyword evidence="2" id="KW-0146">Chitin degradation</keyword>
<dbReference type="AlphaFoldDB" id="A0A5C6GL81"/>
<dbReference type="GO" id="GO:0009272">
    <property type="term" value="P:fungal-type cell wall biogenesis"/>
    <property type="evidence" value="ECO:0007669"/>
    <property type="project" value="UniProtKB-ARBA"/>
</dbReference>
<keyword evidence="3" id="KW-0170">Cobalt</keyword>
<comment type="catalytic activity">
    <reaction evidence="5">
        <text>[(1-&gt;4)-N-acetyl-beta-D-glucosaminyl](n) + n H2O = chitosan + n acetate</text>
        <dbReference type="Rhea" id="RHEA:10464"/>
        <dbReference type="Rhea" id="RHEA-COMP:9593"/>
        <dbReference type="Rhea" id="RHEA-COMP:9597"/>
        <dbReference type="ChEBI" id="CHEBI:15377"/>
        <dbReference type="ChEBI" id="CHEBI:17029"/>
        <dbReference type="ChEBI" id="CHEBI:30089"/>
        <dbReference type="ChEBI" id="CHEBI:57704"/>
        <dbReference type="EC" id="3.5.1.41"/>
    </reaction>
    <physiologicalReaction direction="left-to-right" evidence="5">
        <dbReference type="Rhea" id="RHEA:10465"/>
    </physiologicalReaction>
</comment>
<keyword evidence="2" id="KW-0624">Polysaccharide degradation</keyword>
<evidence type="ECO:0000256" key="2">
    <source>
        <dbReference type="ARBA" id="ARBA00023024"/>
    </source>
</evidence>
<evidence type="ECO:0000256" key="5">
    <source>
        <dbReference type="ARBA" id="ARBA00048494"/>
    </source>
</evidence>
<organism evidence="7 8">
    <name type="scientific">Metarhizium rileyi (strain RCEF 4871)</name>
    <name type="common">Nomuraea rileyi</name>
    <dbReference type="NCBI Taxonomy" id="1649241"/>
    <lineage>
        <taxon>Eukaryota</taxon>
        <taxon>Fungi</taxon>
        <taxon>Dikarya</taxon>
        <taxon>Ascomycota</taxon>
        <taxon>Pezizomycotina</taxon>
        <taxon>Sordariomycetes</taxon>
        <taxon>Hypocreomycetidae</taxon>
        <taxon>Hypocreales</taxon>
        <taxon>Clavicipitaceae</taxon>
        <taxon>Metarhizium</taxon>
    </lineage>
</organism>
<comment type="caution">
    <text evidence="7">The sequence shown here is derived from an EMBL/GenBank/DDBJ whole genome shotgun (WGS) entry which is preliminary data.</text>
</comment>
<sequence>MPRLALFRLPTKLRRQVRRNRMATLTLLGVLAVLLIVPVYSVYCIYKPPKALIGYLRQRYPDVLFEVTTTTTTTTTTEEKTVALSLDDAPSAHTDEIIKVLGEHGARATFFVIGSQVDGNGREETLRSLVREGHELANHGMHDEPASRLAVDELERQVAQVRARLAAAYAAEGEVLPNNYYRPGSGFFNYQMRHVLGNRGYRITLGSVYPHDAQIPYPKRNARHILSMVHPGAIIICHDRRGWTAPMLRIVLPELKARGYKVVTITELVKSAEPLGGR</sequence>
<dbReference type="GO" id="GO:0006032">
    <property type="term" value="P:chitin catabolic process"/>
    <property type="evidence" value="ECO:0007669"/>
    <property type="project" value="UniProtKB-KW"/>
</dbReference>
<proteinExistence type="predicted"/>
<dbReference type="InterPro" id="IPR011330">
    <property type="entry name" value="Glyco_hydro/deAcase_b/a-brl"/>
</dbReference>
<dbReference type="PANTHER" id="PTHR10587:SF137">
    <property type="entry name" value="4-DEOXY-4-FORMAMIDO-L-ARABINOSE-PHOSPHOUNDECAPRENOL DEFORMYLASE ARND-RELATED"/>
    <property type="match status" value="1"/>
</dbReference>
<accession>A0A5C6GL81</accession>
<name>A0A5C6GL81_METRR</name>
<gene>
    <name evidence="7" type="ORF">ED733_008080</name>
</gene>
<dbReference type="PROSITE" id="PS51677">
    <property type="entry name" value="NODB"/>
    <property type="match status" value="1"/>
</dbReference>
<dbReference type="InterPro" id="IPR050248">
    <property type="entry name" value="Polysacc_deacetylase_ArnD"/>
</dbReference>
<dbReference type="GO" id="GO:0005975">
    <property type="term" value="P:carbohydrate metabolic process"/>
    <property type="evidence" value="ECO:0007669"/>
    <property type="project" value="InterPro"/>
</dbReference>
<dbReference type="SUPFAM" id="SSF88713">
    <property type="entry name" value="Glycoside hydrolase/deacetylase"/>
    <property type="match status" value="1"/>
</dbReference>
<dbReference type="EMBL" id="SBHS01000004">
    <property type="protein sequence ID" value="TWU77081.1"/>
    <property type="molecule type" value="Genomic_DNA"/>
</dbReference>
<feature type="domain" description="NodB homology" evidence="6">
    <location>
        <begin position="80"/>
        <end position="263"/>
    </location>
</feature>
<dbReference type="Pfam" id="PF01522">
    <property type="entry name" value="Polysacc_deac_1"/>
    <property type="match status" value="1"/>
</dbReference>
<evidence type="ECO:0000313" key="7">
    <source>
        <dbReference type="EMBL" id="TWU77081.1"/>
    </source>
</evidence>
<evidence type="ECO:0000256" key="4">
    <source>
        <dbReference type="ARBA" id="ARBA00024056"/>
    </source>
</evidence>
<evidence type="ECO:0000313" key="8">
    <source>
        <dbReference type="Proteomes" id="UP000317257"/>
    </source>
</evidence>
<protein>
    <recommendedName>
        <fullName evidence="4">chitin deacetylase</fullName>
        <ecNumber evidence="4">3.5.1.41</ecNumber>
    </recommendedName>
</protein>
<dbReference type="Proteomes" id="UP000317257">
    <property type="component" value="Unassembled WGS sequence"/>
</dbReference>
<keyword evidence="2" id="KW-0119">Carbohydrate metabolism</keyword>
<evidence type="ECO:0000256" key="3">
    <source>
        <dbReference type="ARBA" id="ARBA00023285"/>
    </source>
</evidence>
<dbReference type="GO" id="GO:0004099">
    <property type="term" value="F:chitin deacetylase activity"/>
    <property type="evidence" value="ECO:0007669"/>
    <property type="project" value="UniProtKB-EC"/>
</dbReference>
<dbReference type="InterPro" id="IPR002509">
    <property type="entry name" value="NODB_dom"/>
</dbReference>
<reference evidence="8" key="1">
    <citation type="submission" date="2018-12" db="EMBL/GenBank/DDBJ databases">
        <title>The complete genome of Metarhizium rileyi, a key fungal pathogen of Lepidoptera.</title>
        <authorList>
            <person name="Binneck E."/>
            <person name="Lastra C.C.L."/>
            <person name="Sosa-Gomez D.R."/>
        </authorList>
    </citation>
    <scope>NUCLEOTIDE SEQUENCE [LARGE SCALE GENOMIC DNA]</scope>
    <source>
        <strain evidence="8">Cep018-CH2</strain>
    </source>
</reference>